<feature type="transmembrane region" description="Helical" evidence="3">
    <location>
        <begin position="507"/>
        <end position="529"/>
    </location>
</feature>
<dbReference type="Proteomes" id="UP000318571">
    <property type="component" value="Chromosome 1"/>
</dbReference>
<dbReference type="InterPro" id="IPR001611">
    <property type="entry name" value="Leu-rich_rpt"/>
</dbReference>
<keyword evidence="3" id="KW-0812">Transmembrane</keyword>
<dbReference type="AlphaFoldDB" id="A0A553NTA6"/>
<dbReference type="InterPro" id="IPR003591">
    <property type="entry name" value="Leu-rich_rpt_typical-subtyp"/>
</dbReference>
<dbReference type="PANTHER" id="PTHR24366">
    <property type="entry name" value="IG(IMMUNOGLOBULIN) AND LRR(LEUCINE RICH REPEAT) DOMAINS"/>
    <property type="match status" value="1"/>
</dbReference>
<keyword evidence="3" id="KW-0472">Membrane</keyword>
<protein>
    <recommendedName>
        <fullName evidence="6">LRRCT domain-containing protein</fullName>
    </recommendedName>
</protein>
<accession>A0A553NTA6</accession>
<organism evidence="4 5">
    <name type="scientific">Tigriopus californicus</name>
    <name type="common">Marine copepod</name>
    <dbReference type="NCBI Taxonomy" id="6832"/>
    <lineage>
        <taxon>Eukaryota</taxon>
        <taxon>Metazoa</taxon>
        <taxon>Ecdysozoa</taxon>
        <taxon>Arthropoda</taxon>
        <taxon>Crustacea</taxon>
        <taxon>Multicrustacea</taxon>
        <taxon>Hexanauplia</taxon>
        <taxon>Copepoda</taxon>
        <taxon>Harpacticoida</taxon>
        <taxon>Harpacticidae</taxon>
        <taxon>Tigriopus</taxon>
    </lineage>
</organism>
<evidence type="ECO:0000313" key="5">
    <source>
        <dbReference type="Proteomes" id="UP000318571"/>
    </source>
</evidence>
<dbReference type="Pfam" id="PF13855">
    <property type="entry name" value="LRR_8"/>
    <property type="match status" value="1"/>
</dbReference>
<reference evidence="4 5" key="1">
    <citation type="journal article" date="2018" name="Nat. Ecol. Evol.">
        <title>Genomic signatures of mitonuclear coevolution across populations of Tigriopus californicus.</title>
        <authorList>
            <person name="Barreto F.S."/>
            <person name="Watson E.T."/>
            <person name="Lima T.G."/>
            <person name="Willett C.S."/>
            <person name="Edmands S."/>
            <person name="Li W."/>
            <person name="Burton R.S."/>
        </authorList>
    </citation>
    <scope>NUCLEOTIDE SEQUENCE [LARGE SCALE GENOMIC DNA]</scope>
    <source>
        <strain evidence="4 5">San Diego</strain>
    </source>
</reference>
<dbReference type="PANTHER" id="PTHR24366:SF96">
    <property type="entry name" value="LEUCINE RICH REPEAT CONTAINING 53"/>
    <property type="match status" value="1"/>
</dbReference>
<evidence type="ECO:0000313" key="4">
    <source>
        <dbReference type="EMBL" id="TRY68648.1"/>
    </source>
</evidence>
<evidence type="ECO:0000256" key="2">
    <source>
        <dbReference type="ARBA" id="ARBA00022737"/>
    </source>
</evidence>
<dbReference type="PROSITE" id="PS51450">
    <property type="entry name" value="LRR"/>
    <property type="match status" value="1"/>
</dbReference>
<dbReference type="Gene3D" id="3.80.10.10">
    <property type="entry name" value="Ribonuclease Inhibitor"/>
    <property type="match status" value="2"/>
</dbReference>
<gene>
    <name evidence="4" type="ORF">TCAL_07683</name>
</gene>
<keyword evidence="3" id="KW-1133">Transmembrane helix</keyword>
<dbReference type="EMBL" id="VCGU01000010">
    <property type="protein sequence ID" value="TRY68648.1"/>
    <property type="molecule type" value="Genomic_DNA"/>
</dbReference>
<dbReference type="SUPFAM" id="SSF52058">
    <property type="entry name" value="L domain-like"/>
    <property type="match status" value="1"/>
</dbReference>
<evidence type="ECO:0000256" key="3">
    <source>
        <dbReference type="SAM" id="Phobius"/>
    </source>
</evidence>
<proteinExistence type="predicted"/>
<name>A0A553NTA6_TIGCA</name>
<dbReference type="STRING" id="6832.A0A553NTA6"/>
<dbReference type="InterPro" id="IPR032675">
    <property type="entry name" value="LRR_dom_sf"/>
</dbReference>
<keyword evidence="5" id="KW-1185">Reference proteome</keyword>
<sequence length="548" mass="62060">MRRSLAHPRGIVSGVSSNYPRTLQVMVTIHGLCIAFLAISVSSIRGNFVPNVKSEVEACLHLPNPLSESCICSELEPGPNGDEGGVELACKRLNSTDTFNLDSSSQPEEVETNDINDIHSNRAQNFHELLRQNLKEILIRDSDLKVLKLSDFSVYPNLRKLSVVQSSVMKVDNSVLLPNLVTLDLSGNKLRFFALDFQRLPRLQGLNLSHNAIQDMEPKWHETRLITLDLSSNHFDEDIKPQIFTSLPATLQSLDISDNEWICAPKLSWVHSWSEPFLKAAILKNVSGTRCRYMDSKYDGQLFLVMEYYSKYVIPSCPTKDNCSCALTSVQEKLVHARERFYSVEVSCVGGGLSHFPKLPKHTRTVDLSQNKLNSRSFSFLKVEEHNYKDVDNLTLDKNRLQTLPEKLLDMKLGLSFSAKYNNLTSIPYDFSQRLMKTTAVIKMSNNPWTCTCTSEVTDLNLLVKIRDRDEMTCGPASDIQLKSKQITLLSPEMLCPPETTGEFQELLLQVLCVILALLIVLVLARLAYDYWIYRTKGQLPWLALKMH</sequence>
<evidence type="ECO:0008006" key="6">
    <source>
        <dbReference type="Google" id="ProtNLM"/>
    </source>
</evidence>
<dbReference type="SMART" id="SM00369">
    <property type="entry name" value="LRR_TYP"/>
    <property type="match status" value="3"/>
</dbReference>
<keyword evidence="2" id="KW-0677">Repeat</keyword>
<dbReference type="OMA" id="FPFSVWK"/>
<evidence type="ECO:0000256" key="1">
    <source>
        <dbReference type="ARBA" id="ARBA00022614"/>
    </source>
</evidence>
<keyword evidence="1" id="KW-0433">Leucine-rich repeat</keyword>
<comment type="caution">
    <text evidence="4">The sequence shown here is derived from an EMBL/GenBank/DDBJ whole genome shotgun (WGS) entry which is preliminary data.</text>
</comment>